<organism evidence="2 3">
    <name type="scientific">Saccharopolyspora endophytica</name>
    <dbReference type="NCBI Taxonomy" id="543886"/>
    <lineage>
        <taxon>Bacteria</taxon>
        <taxon>Bacillati</taxon>
        <taxon>Actinomycetota</taxon>
        <taxon>Actinomycetes</taxon>
        <taxon>Pseudonocardiales</taxon>
        <taxon>Pseudonocardiaceae</taxon>
        <taxon>Saccharopolyspora</taxon>
    </lineage>
</organism>
<feature type="coiled-coil region" evidence="1">
    <location>
        <begin position="19"/>
        <end position="46"/>
    </location>
</feature>
<evidence type="ECO:0000313" key="3">
    <source>
        <dbReference type="Proteomes" id="UP000674084"/>
    </source>
</evidence>
<sequence length="215" mass="23555">MQNFFTRHQTATWPEPERLHIYLRSNAELQAVVERYQEELRRSRVAAEHHLGLQDPQFVHFTVQMLSLYRRQLSQSALDGLVDRLESDLAKVKPFALSVGPPQASVHAVELWVDPGADQAWAGLVGMVRGAVAAVLGADAMPPVASNGRPHASLGYGYGDGDSGVIMSTLNAVSPRPGFVEVPVRELELVSVTQHPHRGAFTWETVAVLPVSTFS</sequence>
<dbReference type="InterPro" id="IPR009097">
    <property type="entry name" value="Cyclic_Pdiesterase"/>
</dbReference>
<evidence type="ECO:0008006" key="4">
    <source>
        <dbReference type="Google" id="ProtNLM"/>
    </source>
</evidence>
<protein>
    <recommendedName>
        <fullName evidence="4">2'-5' RNA ligase family protein</fullName>
    </recommendedName>
</protein>
<gene>
    <name evidence="2" type="ORF">KBO27_32090</name>
</gene>
<dbReference type="RefSeq" id="WP_210973615.1">
    <property type="nucleotide sequence ID" value="NZ_JAGPXE010000021.1"/>
</dbReference>
<reference evidence="2 3" key="1">
    <citation type="submission" date="2021-04" db="EMBL/GenBank/DDBJ databases">
        <title>Whole-genome sequencing of Saccharopolyspora endophytica KCTC 19397.</title>
        <authorList>
            <person name="Ay H."/>
            <person name="Saygin H."/>
            <person name="Sahin N."/>
        </authorList>
    </citation>
    <scope>NUCLEOTIDE SEQUENCE [LARGE SCALE GENOMIC DNA]</scope>
    <source>
        <strain evidence="2 3">KCTC 19397</strain>
    </source>
</reference>
<keyword evidence="3" id="KW-1185">Reference proteome</keyword>
<proteinExistence type="predicted"/>
<dbReference type="Proteomes" id="UP000674084">
    <property type="component" value="Unassembled WGS sequence"/>
</dbReference>
<comment type="caution">
    <text evidence="2">The sequence shown here is derived from an EMBL/GenBank/DDBJ whole genome shotgun (WGS) entry which is preliminary data.</text>
</comment>
<dbReference type="EMBL" id="JAGPXE010000021">
    <property type="protein sequence ID" value="MBQ0928609.1"/>
    <property type="molecule type" value="Genomic_DNA"/>
</dbReference>
<accession>A0ABS5DQL3</accession>
<dbReference type="SUPFAM" id="SSF55144">
    <property type="entry name" value="LigT-like"/>
    <property type="match status" value="1"/>
</dbReference>
<name>A0ABS5DQL3_9PSEU</name>
<keyword evidence="1" id="KW-0175">Coiled coil</keyword>
<evidence type="ECO:0000313" key="2">
    <source>
        <dbReference type="EMBL" id="MBQ0928609.1"/>
    </source>
</evidence>
<dbReference type="Gene3D" id="3.90.1140.10">
    <property type="entry name" value="Cyclic phosphodiesterase"/>
    <property type="match status" value="1"/>
</dbReference>
<evidence type="ECO:0000256" key="1">
    <source>
        <dbReference type="SAM" id="Coils"/>
    </source>
</evidence>